<feature type="transmembrane region" description="Helical" evidence="9">
    <location>
        <begin position="51"/>
        <end position="72"/>
    </location>
</feature>
<feature type="transmembrane region" description="Helical" evidence="9">
    <location>
        <begin position="101"/>
        <end position="125"/>
    </location>
</feature>
<feature type="transmembrane region" description="Helical" evidence="9">
    <location>
        <begin position="137"/>
        <end position="158"/>
    </location>
</feature>
<evidence type="ECO:0000256" key="9">
    <source>
        <dbReference type="RuleBase" id="RU361233"/>
    </source>
</evidence>
<evidence type="ECO:0000313" key="11">
    <source>
        <dbReference type="EMBL" id="KAK9280820.1"/>
    </source>
</evidence>
<dbReference type="Proteomes" id="UP001415857">
    <property type="component" value="Unassembled WGS sequence"/>
</dbReference>
<organism evidence="11 12">
    <name type="scientific">Liquidambar formosana</name>
    <name type="common">Formosan gum</name>
    <dbReference type="NCBI Taxonomy" id="63359"/>
    <lineage>
        <taxon>Eukaryota</taxon>
        <taxon>Viridiplantae</taxon>
        <taxon>Streptophyta</taxon>
        <taxon>Embryophyta</taxon>
        <taxon>Tracheophyta</taxon>
        <taxon>Spermatophyta</taxon>
        <taxon>Magnoliopsida</taxon>
        <taxon>eudicotyledons</taxon>
        <taxon>Gunneridae</taxon>
        <taxon>Pentapetalae</taxon>
        <taxon>Saxifragales</taxon>
        <taxon>Altingiaceae</taxon>
        <taxon>Liquidambar</taxon>
    </lineage>
</organism>
<dbReference type="InterPro" id="IPR006459">
    <property type="entry name" value="CASP/CASPL"/>
</dbReference>
<comment type="caution">
    <text evidence="11">The sequence shown here is derived from an EMBL/GenBank/DDBJ whole genome shotgun (WGS) entry which is preliminary data.</text>
</comment>
<name>A0AAP0RRH3_LIQFO</name>
<keyword evidence="12" id="KW-1185">Reference proteome</keyword>
<comment type="subunit">
    <text evidence="3 9">Homodimer and heterodimers.</text>
</comment>
<evidence type="ECO:0000256" key="5">
    <source>
        <dbReference type="ARBA" id="ARBA00022692"/>
    </source>
</evidence>
<sequence length="216" mass="23240">MMSGRKTGAEVGIQLPEAKVAAAVETGTMSGPLVTARPDHRSGGIRRKTDVIHLVLRMLCLLTSVTAVSFMATAKQAATISIYGFQLPVYSKWSFSESFEYLVGVSAAVVVHSLLQLLITLSRLLRNSPVIPSRNHAWLIFAGDQAFAYAMLSAGSAASGVTNLNRTGIRHTALPNFCKPLHSFCDHVAASIVFTFISCVLLATSAILDVIWLSKY</sequence>
<dbReference type="AlphaFoldDB" id="A0AAP0RRH3"/>
<evidence type="ECO:0000256" key="3">
    <source>
        <dbReference type="ARBA" id="ARBA00011489"/>
    </source>
</evidence>
<dbReference type="PANTHER" id="PTHR33573:SF48">
    <property type="entry name" value="CASP-LIKE PROTEIN 3A1"/>
    <property type="match status" value="1"/>
</dbReference>
<evidence type="ECO:0000256" key="1">
    <source>
        <dbReference type="ARBA" id="ARBA00004651"/>
    </source>
</evidence>
<comment type="similarity">
    <text evidence="2 9">Belongs to the Casparian strip membrane proteins (CASP) family.</text>
</comment>
<evidence type="ECO:0000313" key="12">
    <source>
        <dbReference type="Proteomes" id="UP001415857"/>
    </source>
</evidence>
<dbReference type="NCBIfam" id="TIGR01569">
    <property type="entry name" value="A_tha_TIGR01569"/>
    <property type="match status" value="1"/>
</dbReference>
<proteinExistence type="inferred from homology"/>
<gene>
    <name evidence="11" type="ORF">L1049_003709</name>
</gene>
<dbReference type="InterPro" id="IPR006702">
    <property type="entry name" value="CASP_dom"/>
</dbReference>
<dbReference type="Pfam" id="PF04535">
    <property type="entry name" value="CASP_dom"/>
    <property type="match status" value="1"/>
</dbReference>
<evidence type="ECO:0000256" key="6">
    <source>
        <dbReference type="ARBA" id="ARBA00022989"/>
    </source>
</evidence>
<dbReference type="EMBL" id="JBBPBK010000007">
    <property type="protein sequence ID" value="KAK9280820.1"/>
    <property type="molecule type" value="Genomic_DNA"/>
</dbReference>
<keyword evidence="5 9" id="KW-0812">Transmembrane</keyword>
<reference evidence="11 12" key="1">
    <citation type="journal article" date="2024" name="Plant J.">
        <title>Genome sequences and population genomics reveal climatic adaptation and genomic divergence between two closely related sweetgum species.</title>
        <authorList>
            <person name="Xu W.Q."/>
            <person name="Ren C.Q."/>
            <person name="Zhang X.Y."/>
            <person name="Comes H.P."/>
            <person name="Liu X.H."/>
            <person name="Li Y.G."/>
            <person name="Kettle C.J."/>
            <person name="Jalonen R."/>
            <person name="Gaisberger H."/>
            <person name="Ma Y.Z."/>
            <person name="Qiu Y.X."/>
        </authorList>
    </citation>
    <scope>NUCLEOTIDE SEQUENCE [LARGE SCALE GENOMIC DNA]</scope>
    <source>
        <strain evidence="11">Hangzhou</strain>
    </source>
</reference>
<feature type="domain" description="Casparian strip membrane protein" evidence="10">
    <location>
        <begin position="47"/>
        <end position="201"/>
    </location>
</feature>
<dbReference type="PANTHER" id="PTHR33573">
    <property type="entry name" value="CASP-LIKE PROTEIN 4A4"/>
    <property type="match status" value="1"/>
</dbReference>
<keyword evidence="8" id="KW-0325">Glycoprotein</keyword>
<evidence type="ECO:0000256" key="2">
    <source>
        <dbReference type="ARBA" id="ARBA00007651"/>
    </source>
</evidence>
<comment type="subcellular location">
    <subcellularLocation>
        <location evidence="1 9">Cell membrane</location>
        <topology evidence="1 9">Multi-pass membrane protein</topology>
    </subcellularLocation>
</comment>
<feature type="transmembrane region" description="Helical" evidence="9">
    <location>
        <begin position="189"/>
        <end position="213"/>
    </location>
</feature>
<keyword evidence="4 9" id="KW-1003">Cell membrane</keyword>
<evidence type="ECO:0000256" key="8">
    <source>
        <dbReference type="ARBA" id="ARBA00023180"/>
    </source>
</evidence>
<dbReference type="GO" id="GO:0005886">
    <property type="term" value="C:plasma membrane"/>
    <property type="evidence" value="ECO:0007669"/>
    <property type="project" value="UniProtKB-SubCell"/>
</dbReference>
<evidence type="ECO:0000259" key="10">
    <source>
        <dbReference type="Pfam" id="PF04535"/>
    </source>
</evidence>
<accession>A0AAP0RRH3</accession>
<evidence type="ECO:0000256" key="4">
    <source>
        <dbReference type="ARBA" id="ARBA00022475"/>
    </source>
</evidence>
<evidence type="ECO:0000256" key="7">
    <source>
        <dbReference type="ARBA" id="ARBA00023136"/>
    </source>
</evidence>
<keyword evidence="6 9" id="KW-1133">Transmembrane helix</keyword>
<protein>
    <recommendedName>
        <fullName evidence="9">CASP-like protein</fullName>
    </recommendedName>
</protein>
<keyword evidence="7 9" id="KW-0472">Membrane</keyword>